<name>A0A3N4KVA2_9PEZI</name>
<dbReference type="AlphaFoldDB" id="A0A3N4KVA2"/>
<keyword evidence="2" id="KW-1185">Reference proteome</keyword>
<sequence length="85" mass="9504">MKLAEVLADLTSLKTISAVDALNLVSPNYTRTSSMKTEDDDLTRAESFLSLQSEQGTRESLVRKQNDVNYVAERLELTISIRSPK</sequence>
<dbReference type="EMBL" id="ML119118">
    <property type="protein sequence ID" value="RPB14467.1"/>
    <property type="molecule type" value="Genomic_DNA"/>
</dbReference>
<accession>A0A3N4KVA2</accession>
<evidence type="ECO:0000313" key="1">
    <source>
        <dbReference type="EMBL" id="RPB14467.1"/>
    </source>
</evidence>
<gene>
    <name evidence="1" type="ORF">P167DRAFT_604290</name>
</gene>
<dbReference type="InParanoid" id="A0A3N4KVA2"/>
<organism evidence="1 2">
    <name type="scientific">Morchella conica CCBAS932</name>
    <dbReference type="NCBI Taxonomy" id="1392247"/>
    <lineage>
        <taxon>Eukaryota</taxon>
        <taxon>Fungi</taxon>
        <taxon>Dikarya</taxon>
        <taxon>Ascomycota</taxon>
        <taxon>Pezizomycotina</taxon>
        <taxon>Pezizomycetes</taxon>
        <taxon>Pezizales</taxon>
        <taxon>Morchellaceae</taxon>
        <taxon>Morchella</taxon>
    </lineage>
</organism>
<proteinExistence type="predicted"/>
<evidence type="ECO:0000313" key="2">
    <source>
        <dbReference type="Proteomes" id="UP000277580"/>
    </source>
</evidence>
<protein>
    <submittedName>
        <fullName evidence="1">Uncharacterized protein</fullName>
    </submittedName>
</protein>
<dbReference type="OrthoDB" id="5426662at2759"/>
<reference evidence="1 2" key="1">
    <citation type="journal article" date="2018" name="Nat. Ecol. Evol.">
        <title>Pezizomycetes genomes reveal the molecular basis of ectomycorrhizal truffle lifestyle.</title>
        <authorList>
            <person name="Murat C."/>
            <person name="Payen T."/>
            <person name="Noel B."/>
            <person name="Kuo A."/>
            <person name="Morin E."/>
            <person name="Chen J."/>
            <person name="Kohler A."/>
            <person name="Krizsan K."/>
            <person name="Balestrini R."/>
            <person name="Da Silva C."/>
            <person name="Montanini B."/>
            <person name="Hainaut M."/>
            <person name="Levati E."/>
            <person name="Barry K.W."/>
            <person name="Belfiori B."/>
            <person name="Cichocki N."/>
            <person name="Clum A."/>
            <person name="Dockter R.B."/>
            <person name="Fauchery L."/>
            <person name="Guy J."/>
            <person name="Iotti M."/>
            <person name="Le Tacon F."/>
            <person name="Lindquist E.A."/>
            <person name="Lipzen A."/>
            <person name="Malagnac F."/>
            <person name="Mello A."/>
            <person name="Molinier V."/>
            <person name="Miyauchi S."/>
            <person name="Poulain J."/>
            <person name="Riccioni C."/>
            <person name="Rubini A."/>
            <person name="Sitrit Y."/>
            <person name="Splivallo R."/>
            <person name="Traeger S."/>
            <person name="Wang M."/>
            <person name="Zifcakova L."/>
            <person name="Wipf D."/>
            <person name="Zambonelli A."/>
            <person name="Paolocci F."/>
            <person name="Nowrousian M."/>
            <person name="Ottonello S."/>
            <person name="Baldrian P."/>
            <person name="Spatafora J.W."/>
            <person name="Henrissat B."/>
            <person name="Nagy L.G."/>
            <person name="Aury J.M."/>
            <person name="Wincker P."/>
            <person name="Grigoriev I.V."/>
            <person name="Bonfante P."/>
            <person name="Martin F.M."/>
        </authorList>
    </citation>
    <scope>NUCLEOTIDE SEQUENCE [LARGE SCALE GENOMIC DNA]</scope>
    <source>
        <strain evidence="1 2">CCBAS932</strain>
    </source>
</reference>
<dbReference type="Proteomes" id="UP000277580">
    <property type="component" value="Unassembled WGS sequence"/>
</dbReference>